<proteinExistence type="predicted"/>
<dbReference type="InterPro" id="IPR025187">
    <property type="entry name" value="DUF4112"/>
</dbReference>
<name>A0A5B9MPM4_9BACT</name>
<evidence type="ECO:0008006" key="3">
    <source>
        <dbReference type="Google" id="ProtNLM"/>
    </source>
</evidence>
<protein>
    <recommendedName>
        <fullName evidence="3">DUF4112 domain-containing protein</fullName>
    </recommendedName>
</protein>
<dbReference type="AlphaFoldDB" id="A0A5B9MPM4"/>
<dbReference type="EMBL" id="CP036264">
    <property type="protein sequence ID" value="QEG01695.1"/>
    <property type="molecule type" value="Genomic_DNA"/>
</dbReference>
<dbReference type="RefSeq" id="WP_147870732.1">
    <property type="nucleotide sequence ID" value="NZ_CP036264.1"/>
</dbReference>
<dbReference type="KEGG" id="smam:Mal15_57730"/>
<dbReference type="PANTHER" id="PTHR35519:SF2">
    <property type="entry name" value="PH DOMAIN PROTEIN"/>
    <property type="match status" value="1"/>
</dbReference>
<reference evidence="1 2" key="1">
    <citation type="submission" date="2019-02" db="EMBL/GenBank/DDBJ databases">
        <title>Planctomycetal bacteria perform biofilm scaping via a novel small molecule.</title>
        <authorList>
            <person name="Jeske O."/>
            <person name="Boedeker C."/>
            <person name="Wiegand S."/>
            <person name="Breitling P."/>
            <person name="Kallscheuer N."/>
            <person name="Jogler M."/>
            <person name="Rohde M."/>
            <person name="Petersen J."/>
            <person name="Medema M.H."/>
            <person name="Surup F."/>
            <person name="Jogler C."/>
        </authorList>
    </citation>
    <scope>NUCLEOTIDE SEQUENCE [LARGE SCALE GENOMIC DNA]</scope>
    <source>
        <strain evidence="1 2">Mal15</strain>
    </source>
</reference>
<dbReference type="Proteomes" id="UP000321353">
    <property type="component" value="Chromosome"/>
</dbReference>
<gene>
    <name evidence="1" type="ORF">Mal15_57730</name>
</gene>
<dbReference type="PANTHER" id="PTHR35519">
    <property type="entry name" value="MEMBRANE PROTEINS"/>
    <property type="match status" value="1"/>
</dbReference>
<dbReference type="Pfam" id="PF13430">
    <property type="entry name" value="DUF4112"/>
    <property type="match status" value="1"/>
</dbReference>
<organism evidence="1 2">
    <name type="scientific">Stieleria maiorica</name>
    <dbReference type="NCBI Taxonomy" id="2795974"/>
    <lineage>
        <taxon>Bacteria</taxon>
        <taxon>Pseudomonadati</taxon>
        <taxon>Planctomycetota</taxon>
        <taxon>Planctomycetia</taxon>
        <taxon>Pirellulales</taxon>
        <taxon>Pirellulaceae</taxon>
        <taxon>Stieleria</taxon>
    </lineage>
</organism>
<accession>A0A5B9MPM4</accession>
<sequence length="120" mass="13248">MSQWDDVQRRLERVRKFAGLMDDKFALPGTRLRFGLDSLLGLLPGLGDAATAAMGVWLIAEAARMKVPKGVLIRMCGNLLVDATLGSVPIAGDVFDLYWKSNRRNAVLLEKHLKKRAAGR</sequence>
<keyword evidence="2" id="KW-1185">Reference proteome</keyword>
<evidence type="ECO:0000313" key="2">
    <source>
        <dbReference type="Proteomes" id="UP000321353"/>
    </source>
</evidence>
<evidence type="ECO:0000313" key="1">
    <source>
        <dbReference type="EMBL" id="QEG01695.1"/>
    </source>
</evidence>